<dbReference type="InterPro" id="IPR043502">
    <property type="entry name" value="DNA/RNA_pol_sf"/>
</dbReference>
<proteinExistence type="predicted"/>
<evidence type="ECO:0000256" key="12">
    <source>
        <dbReference type="ARBA" id="ARBA00022918"/>
    </source>
</evidence>
<keyword evidence="18" id="KW-1133">Transmembrane helix</keyword>
<dbReference type="InterPro" id="IPR043128">
    <property type="entry name" value="Rev_trsase/Diguanyl_cyclase"/>
</dbReference>
<dbReference type="Gene3D" id="3.10.20.370">
    <property type="match status" value="1"/>
</dbReference>
<keyword evidence="18" id="KW-0812">Transmembrane</keyword>
<dbReference type="CDD" id="cd09274">
    <property type="entry name" value="RNase_HI_RT_Ty3"/>
    <property type="match status" value="1"/>
</dbReference>
<evidence type="ECO:0000259" key="19">
    <source>
        <dbReference type="PROSITE" id="PS50158"/>
    </source>
</evidence>
<evidence type="ECO:0000256" key="15">
    <source>
        <dbReference type="ARBA" id="ARBA00023172"/>
    </source>
</evidence>
<dbReference type="SUPFAM" id="SSF50630">
    <property type="entry name" value="Acid proteases"/>
    <property type="match status" value="1"/>
</dbReference>
<dbReference type="InterPro" id="IPR012337">
    <property type="entry name" value="RNaseH-like_sf"/>
</dbReference>
<evidence type="ECO:0000313" key="21">
    <source>
        <dbReference type="EMBL" id="KAA0046127.1"/>
    </source>
</evidence>
<dbReference type="GO" id="GO:0004190">
    <property type="term" value="F:aspartic-type endopeptidase activity"/>
    <property type="evidence" value="ECO:0007669"/>
    <property type="project" value="UniProtKB-KW"/>
</dbReference>
<dbReference type="CDD" id="cd01647">
    <property type="entry name" value="RT_LTR"/>
    <property type="match status" value="1"/>
</dbReference>
<keyword evidence="6" id="KW-0479">Metal-binding</keyword>
<evidence type="ECO:0000256" key="17">
    <source>
        <dbReference type="SAM" id="MobiDB-lite"/>
    </source>
</evidence>
<dbReference type="InterPro" id="IPR050951">
    <property type="entry name" value="Retrovirus_Pol_polyprotein"/>
</dbReference>
<dbReference type="InterPro" id="IPR056924">
    <property type="entry name" value="SH3_Tf2-1"/>
</dbReference>
<evidence type="ECO:0000256" key="10">
    <source>
        <dbReference type="ARBA" id="ARBA00022842"/>
    </source>
</evidence>
<dbReference type="Gene3D" id="3.30.420.10">
    <property type="entry name" value="Ribonuclease H-like superfamily/Ribonuclease H"/>
    <property type="match status" value="1"/>
</dbReference>
<dbReference type="GO" id="GO:0006508">
    <property type="term" value="P:proteolysis"/>
    <property type="evidence" value="ECO:0007669"/>
    <property type="project" value="UniProtKB-KW"/>
</dbReference>
<keyword evidence="5" id="KW-0540">Nuclease</keyword>
<feature type="region of interest" description="Disordered" evidence="17">
    <location>
        <begin position="529"/>
        <end position="570"/>
    </location>
</feature>
<dbReference type="InterPro" id="IPR001878">
    <property type="entry name" value="Znf_CCHC"/>
</dbReference>
<keyword evidence="11" id="KW-0229">DNA integration</keyword>
<evidence type="ECO:0000256" key="8">
    <source>
        <dbReference type="ARBA" id="ARBA00022759"/>
    </source>
</evidence>
<dbReference type="PROSITE" id="PS50158">
    <property type="entry name" value="ZF_CCHC"/>
    <property type="match status" value="1"/>
</dbReference>
<dbReference type="PROSITE" id="PS50994">
    <property type="entry name" value="INTEGRASE"/>
    <property type="match status" value="1"/>
</dbReference>
<dbReference type="Pfam" id="PF08284">
    <property type="entry name" value="RVP_2"/>
    <property type="match status" value="1"/>
</dbReference>
<dbReference type="SMART" id="SM00343">
    <property type="entry name" value="ZnF_C2HC"/>
    <property type="match status" value="1"/>
</dbReference>
<feature type="compositionally biased region" description="Polar residues" evidence="17">
    <location>
        <begin position="533"/>
        <end position="548"/>
    </location>
</feature>
<dbReference type="Gene3D" id="1.10.340.70">
    <property type="match status" value="1"/>
</dbReference>
<keyword evidence="2" id="KW-0645">Protease</keyword>
<dbReference type="SUPFAM" id="SSF56672">
    <property type="entry name" value="DNA/RNA polymerases"/>
    <property type="match status" value="1"/>
</dbReference>
<evidence type="ECO:0000313" key="22">
    <source>
        <dbReference type="Proteomes" id="UP000321393"/>
    </source>
</evidence>
<evidence type="ECO:0000256" key="1">
    <source>
        <dbReference type="ARBA" id="ARBA00012493"/>
    </source>
</evidence>
<dbReference type="GO" id="GO:0003887">
    <property type="term" value="F:DNA-directed DNA polymerase activity"/>
    <property type="evidence" value="ECO:0007669"/>
    <property type="project" value="UniProtKB-KW"/>
</dbReference>
<organism evidence="21 22">
    <name type="scientific">Cucumis melo var. makuwa</name>
    <name type="common">Oriental melon</name>
    <dbReference type="NCBI Taxonomy" id="1194695"/>
    <lineage>
        <taxon>Eukaryota</taxon>
        <taxon>Viridiplantae</taxon>
        <taxon>Streptophyta</taxon>
        <taxon>Embryophyta</taxon>
        <taxon>Tracheophyta</taxon>
        <taxon>Spermatophyta</taxon>
        <taxon>Magnoliopsida</taxon>
        <taxon>eudicotyledons</taxon>
        <taxon>Gunneridae</taxon>
        <taxon>Pentapetalae</taxon>
        <taxon>rosids</taxon>
        <taxon>fabids</taxon>
        <taxon>Cucurbitales</taxon>
        <taxon>Cucurbitaceae</taxon>
        <taxon>Benincaseae</taxon>
        <taxon>Cucumis</taxon>
    </lineage>
</organism>
<keyword evidence="4" id="KW-0548">Nucleotidyltransferase</keyword>
<keyword evidence="9" id="KW-0378">Hydrolase</keyword>
<evidence type="ECO:0000256" key="13">
    <source>
        <dbReference type="ARBA" id="ARBA00022932"/>
    </source>
</evidence>
<feature type="domain" description="CCHC-type" evidence="19">
    <location>
        <begin position="609"/>
        <end position="623"/>
    </location>
</feature>
<evidence type="ECO:0000256" key="18">
    <source>
        <dbReference type="SAM" id="Phobius"/>
    </source>
</evidence>
<dbReference type="Pfam" id="PF17921">
    <property type="entry name" value="Integrase_H2C2"/>
    <property type="match status" value="1"/>
</dbReference>
<dbReference type="InterPro" id="IPR001584">
    <property type="entry name" value="Integrase_cat-core"/>
</dbReference>
<keyword evidence="10" id="KW-0460">Magnesium</keyword>
<dbReference type="SUPFAM" id="SSF53098">
    <property type="entry name" value="Ribonuclease H-like"/>
    <property type="match status" value="1"/>
</dbReference>
<feature type="compositionally biased region" description="Basic residues" evidence="17">
    <location>
        <begin position="334"/>
        <end position="349"/>
    </location>
</feature>
<evidence type="ECO:0000256" key="4">
    <source>
        <dbReference type="ARBA" id="ARBA00022695"/>
    </source>
</evidence>
<keyword evidence="8" id="KW-0255">Endonuclease</keyword>
<keyword evidence="16" id="KW-0863">Zinc-finger</keyword>
<dbReference type="Gene3D" id="3.10.10.10">
    <property type="entry name" value="HIV Type 1 Reverse Transcriptase, subunit A, domain 1"/>
    <property type="match status" value="1"/>
</dbReference>
<dbReference type="InterPro" id="IPR041373">
    <property type="entry name" value="RT_RNaseH"/>
</dbReference>
<dbReference type="EC" id="2.7.7.49" evidence="1"/>
<dbReference type="GO" id="GO:0003677">
    <property type="term" value="F:DNA binding"/>
    <property type="evidence" value="ECO:0007669"/>
    <property type="project" value="UniProtKB-KW"/>
</dbReference>
<keyword evidence="18" id="KW-0472">Membrane</keyword>
<dbReference type="InterPro" id="IPR021109">
    <property type="entry name" value="Peptidase_aspartic_dom_sf"/>
</dbReference>
<dbReference type="Pfam" id="PF00078">
    <property type="entry name" value="RVT_1"/>
    <property type="match status" value="1"/>
</dbReference>
<reference evidence="21 22" key="1">
    <citation type="submission" date="2019-08" db="EMBL/GenBank/DDBJ databases">
        <title>Draft genome sequences of two oriental melons (Cucumis melo L. var makuwa).</title>
        <authorList>
            <person name="Kwon S.-Y."/>
        </authorList>
    </citation>
    <scope>NUCLEOTIDE SEQUENCE [LARGE SCALE GENOMIC DNA]</scope>
    <source>
        <strain evidence="22">cv. SW 3</strain>
        <tissue evidence="21">Leaf</tissue>
    </source>
</reference>
<evidence type="ECO:0000256" key="5">
    <source>
        <dbReference type="ARBA" id="ARBA00022722"/>
    </source>
</evidence>
<evidence type="ECO:0000256" key="11">
    <source>
        <dbReference type="ARBA" id="ARBA00022908"/>
    </source>
</evidence>
<evidence type="ECO:0000256" key="7">
    <source>
        <dbReference type="ARBA" id="ARBA00022750"/>
    </source>
</evidence>
<keyword evidence="12" id="KW-0695">RNA-directed DNA polymerase</keyword>
<dbReference type="GO" id="GO:0015074">
    <property type="term" value="P:DNA integration"/>
    <property type="evidence" value="ECO:0007669"/>
    <property type="project" value="UniProtKB-KW"/>
</dbReference>
<evidence type="ECO:0000259" key="20">
    <source>
        <dbReference type="PROSITE" id="PS50994"/>
    </source>
</evidence>
<dbReference type="InterPro" id="IPR000477">
    <property type="entry name" value="RT_dom"/>
</dbReference>
<dbReference type="GO" id="GO:0008270">
    <property type="term" value="F:zinc ion binding"/>
    <property type="evidence" value="ECO:0007669"/>
    <property type="project" value="UniProtKB-KW"/>
</dbReference>
<keyword evidence="7" id="KW-0064">Aspartyl protease</keyword>
<sequence length="1867" mass="207984">MNRQISYIYPQLRRWATIVTPLLEANLRDLENPRATPSPAVPSSSSSYIVRRRRLHPFSSIRVSTSVRTSSTAFTKPTPRCSSPSLQILHPTNAATISAFAPSAVHLQPTSLSLSSSLPPPAASCSSSRFPDVDRTPRGAAFCRRRCRKEKGVDPLSVDSIEGHNQVSGKGFSTTGPRIEAGNVVTRPLVVACVPSGVRNCVRIGTDAGCSVRGSLLSGFWSRSLVVEGRTRLICTSFGSTRLICASFESTRLICASLGITRLIDVSFGITRLICPFYGTTRLFCREPLNRKLTVRVQRGANRREAGRMREGHMDASGFLYASADVFWEMPPRRGPRRGGRGGRGRGARRVQPEVQPVAQATDPAAPVTHADLAAMEQRFRDLIMQMREQQQPAPPAPAPAPALAPAPVPVVPQVVPDQLSAEAKHLRDFRKYYPTTFDGSLDYPIRAQLWLSSLETIFRYMKCPEDQKVQCAVFMLTDRGTACLRDAKRQEFLNLEQGEMTVEQYDTEFDMLSRFAPEMIATEAARADNLQERANSSKVAGRGSTSGQKRKAEQQPIPVPQRNFRPGGEFRRFQQKPFEAGEAARGKPLCATCGKHHLGRCLFGTRTCFKCRQEGHTADRCPMRLTGNAQNQGADAPHQGKVFATNKTEAERAGTVVTGTLPVLGHYALVLFDSSLSHSFISFAFVLHARLEVEPLHHVLSVSTPFGECMLSKEKVRACQIEIAGHVIEVTLLVLDMLDFDVILGMDWLVANHASIDCSRKEVAFNPPSMASLKFKGEGSRSLPQGATVFSKIDLRSGYHQLRIKDGDVPKTAFRSRYGHYEFIVMSFGLTNALAVFIDLMNRVFREFLDTFVIVFIDDILIYSKTEAKHEEHLRTVLKTLRDNKLYAKFSKCEFWLKQVSFLGHVVSKAGVSVDPAKIEAVTGWTRPSTVSELTRKGAPFVWSKACEGSFQNLKQKLVTAPVLTVPDGSGTFVIYSDASKKGLGCVLMQQGKVVAYASRQLKSHEQNYPTHDLELAAVVFALKIWRHYLYSEKIQIFTDHKSLKYFFTQKELNMRQRRWLELVKDYDCEILYHPGKANVVADALSRKVSHSAALITRQAPLHRDLERAEIAVSSNDPYLVEKRGLAEAGQAVEFSISSNGGLLFERRLCVPSDSAVKTELLSEAHSSPFSMHPGSTKMYQDLKRVYWWRNMKREVVEFVSRCLVCQQVKAPRQKPAGLLQPLSIPEWKWENVSMDFITGLLRTPRGFTVICVVVDRLTKSANFVSGKSTYTASKWAQLYMFEIVRLHGVPVSIVSDRDARFTSKFWKGLQTAMGMRLDFSIAFHPQTDGQTERLNQVLEDMLRACALEFPGIWDSHLHLMKFAYNNSYQATIGMAPFEALYGKCCRSPVCWGEVGEQRLMGPELVQSTNEAIQKIRSRMHTAQGRQKSYADVRRKDLEFEVGDKVFLKVAPMRGVLRFERRGKLSPRFVGPFEILERIGPVAYRLALPPSLWTVHDVFHVSLLRKYVPDPSHVVDYEPLKIDENLSYTEQPVEVLAREVRTLRNKEIPLVKVLWRNHRVEEATWEREYDMRSPARDTPPAVPSSSSSSYIVRRRRLHPFSSIRVSISVRASSTTFTKPTPRCSSPSLQILHPTNAATICAFAPSAVHLQPTSLSLSSSLPPPAASPSSSRVPDACRTPRGAAFCRRRCRKEKRVDPLSVDSIEGHNRVSGKGFPTTGPRIEAGNVVTRPLVVACVPSGVRNCVRIGTDAGCSVRGSLLSGFLSWSLVVEGRRFSMDLGVTVSFIYGVVYLTDTLICASFESTRLICASLGITTLIGVSFGITRLICAFYGTTRLLSGADGREAGRMREGHMDASGFLYASADVFC</sequence>
<accession>A0A5A7TW58</accession>
<evidence type="ECO:0000256" key="3">
    <source>
        <dbReference type="ARBA" id="ARBA00022679"/>
    </source>
</evidence>
<dbReference type="EMBL" id="SSTE01014379">
    <property type="protein sequence ID" value="KAA0046127.1"/>
    <property type="molecule type" value="Genomic_DNA"/>
</dbReference>
<evidence type="ECO:0000256" key="9">
    <source>
        <dbReference type="ARBA" id="ARBA00022801"/>
    </source>
</evidence>
<dbReference type="PANTHER" id="PTHR37984">
    <property type="entry name" value="PROTEIN CBG26694"/>
    <property type="match status" value="1"/>
</dbReference>
<feature type="transmembrane region" description="Helical" evidence="18">
    <location>
        <begin position="1806"/>
        <end position="1832"/>
    </location>
</feature>
<keyword evidence="3" id="KW-0808">Transferase</keyword>
<dbReference type="InterPro" id="IPR036397">
    <property type="entry name" value="RNaseH_sf"/>
</dbReference>
<evidence type="ECO:0000256" key="14">
    <source>
        <dbReference type="ARBA" id="ARBA00023125"/>
    </source>
</evidence>
<feature type="region of interest" description="Disordered" evidence="17">
    <location>
        <begin position="332"/>
        <end position="352"/>
    </location>
</feature>
<gene>
    <name evidence="21" type="ORF">E6C27_scaffold157G00600</name>
</gene>
<feature type="transmembrane region" description="Helical" evidence="18">
    <location>
        <begin position="1779"/>
        <end position="1799"/>
    </location>
</feature>
<keyword evidence="16" id="KW-0862">Zinc</keyword>
<evidence type="ECO:0000256" key="6">
    <source>
        <dbReference type="ARBA" id="ARBA00022723"/>
    </source>
</evidence>
<protein>
    <recommendedName>
        <fullName evidence="1">RNA-directed DNA polymerase</fullName>
        <ecNumber evidence="1">2.7.7.49</ecNumber>
    </recommendedName>
</protein>
<dbReference type="FunFam" id="3.10.20.370:FF:000001">
    <property type="entry name" value="Retrovirus-related Pol polyprotein from transposon 17.6-like protein"/>
    <property type="match status" value="1"/>
</dbReference>
<dbReference type="Proteomes" id="UP000321393">
    <property type="component" value="Unassembled WGS sequence"/>
</dbReference>
<evidence type="ECO:0000256" key="2">
    <source>
        <dbReference type="ARBA" id="ARBA00022670"/>
    </source>
</evidence>
<dbReference type="Pfam" id="PF17917">
    <property type="entry name" value="RT_RNaseH"/>
    <property type="match status" value="1"/>
</dbReference>
<dbReference type="GO" id="GO:0003964">
    <property type="term" value="F:RNA-directed DNA polymerase activity"/>
    <property type="evidence" value="ECO:0007669"/>
    <property type="project" value="UniProtKB-KW"/>
</dbReference>
<dbReference type="GO" id="GO:0004519">
    <property type="term" value="F:endonuclease activity"/>
    <property type="evidence" value="ECO:0007669"/>
    <property type="project" value="UniProtKB-KW"/>
</dbReference>
<feature type="region of interest" description="Disordered" evidence="17">
    <location>
        <begin position="1654"/>
        <end position="1676"/>
    </location>
</feature>
<dbReference type="InterPro" id="IPR041588">
    <property type="entry name" value="Integrase_H2C2"/>
</dbReference>
<comment type="caution">
    <text evidence="21">The sequence shown here is derived from an EMBL/GenBank/DDBJ whole genome shotgun (WGS) entry which is preliminary data.</text>
</comment>
<dbReference type="PANTHER" id="PTHR37984:SF5">
    <property type="entry name" value="PROTEIN NYNRIN-LIKE"/>
    <property type="match status" value="1"/>
</dbReference>
<name>A0A5A7TW58_CUCMM</name>
<dbReference type="Gene3D" id="2.40.70.10">
    <property type="entry name" value="Acid Proteases"/>
    <property type="match status" value="1"/>
</dbReference>
<keyword evidence="15" id="KW-0233">DNA recombination</keyword>
<feature type="domain" description="Integrase catalytic" evidence="20">
    <location>
        <begin position="1223"/>
        <end position="1386"/>
    </location>
</feature>
<dbReference type="GO" id="GO:0006310">
    <property type="term" value="P:DNA recombination"/>
    <property type="evidence" value="ECO:0007669"/>
    <property type="project" value="UniProtKB-KW"/>
</dbReference>
<keyword evidence="13" id="KW-0239">DNA-directed DNA polymerase</keyword>
<dbReference type="Pfam" id="PF24626">
    <property type="entry name" value="SH3_Tf2-1"/>
    <property type="match status" value="1"/>
</dbReference>
<dbReference type="CDD" id="cd00303">
    <property type="entry name" value="retropepsin_like"/>
    <property type="match status" value="1"/>
</dbReference>
<evidence type="ECO:0000256" key="16">
    <source>
        <dbReference type="PROSITE-ProRule" id="PRU00047"/>
    </source>
</evidence>
<dbReference type="Gene3D" id="3.30.70.270">
    <property type="match status" value="1"/>
</dbReference>
<keyword evidence="14" id="KW-0238">DNA-binding</keyword>